<reference evidence="5" key="1">
    <citation type="submission" date="2021-01" db="EMBL/GenBank/DDBJ databases">
        <authorList>
            <person name="Corre E."/>
            <person name="Pelletier E."/>
            <person name="Niang G."/>
            <person name="Scheremetjew M."/>
            <person name="Finn R."/>
            <person name="Kale V."/>
            <person name="Holt S."/>
            <person name="Cochrane G."/>
            <person name="Meng A."/>
            <person name="Brown T."/>
            <person name="Cohen L."/>
        </authorList>
    </citation>
    <scope>NUCLEOTIDE SEQUENCE</scope>
    <source>
        <strain evidence="5">GSO104</strain>
    </source>
</reference>
<name>A0A7S4QWJ7_9STRA</name>
<dbReference type="InterPro" id="IPR009071">
    <property type="entry name" value="HMG_box_dom"/>
</dbReference>
<feature type="compositionally biased region" description="Basic and acidic residues" evidence="3">
    <location>
        <begin position="234"/>
        <end position="265"/>
    </location>
</feature>
<evidence type="ECO:0000259" key="4">
    <source>
        <dbReference type="PROSITE" id="PS50118"/>
    </source>
</evidence>
<dbReference type="SMART" id="SM00398">
    <property type="entry name" value="HMG"/>
    <property type="match status" value="1"/>
</dbReference>
<feature type="region of interest" description="Disordered" evidence="3">
    <location>
        <begin position="109"/>
        <end position="128"/>
    </location>
</feature>
<dbReference type="SUPFAM" id="SSF47095">
    <property type="entry name" value="HMG-box"/>
    <property type="match status" value="1"/>
</dbReference>
<accession>A0A7S4QWJ7</accession>
<dbReference type="Pfam" id="PF00505">
    <property type="entry name" value="HMG_box"/>
    <property type="match status" value="1"/>
</dbReference>
<dbReference type="InterPro" id="IPR050342">
    <property type="entry name" value="HMGB"/>
</dbReference>
<dbReference type="PROSITE" id="PS50118">
    <property type="entry name" value="HMG_BOX_2"/>
    <property type="match status" value="1"/>
</dbReference>
<feature type="domain" description="HMG box" evidence="4">
    <location>
        <begin position="125"/>
        <end position="235"/>
    </location>
</feature>
<evidence type="ECO:0000313" key="5">
    <source>
        <dbReference type="EMBL" id="CAE4596200.1"/>
    </source>
</evidence>
<feature type="DNA-binding region" description="HMG box" evidence="2">
    <location>
        <begin position="125"/>
        <end position="235"/>
    </location>
</feature>
<gene>
    <name evidence="5" type="ORF">DBRI00130_LOCUS9120</name>
</gene>
<dbReference type="Gene3D" id="1.10.30.10">
    <property type="entry name" value="High mobility group box domain"/>
    <property type="match status" value="1"/>
</dbReference>
<feature type="compositionally biased region" description="Polar residues" evidence="3">
    <location>
        <begin position="297"/>
        <end position="306"/>
    </location>
</feature>
<protein>
    <recommendedName>
        <fullName evidence="4">HMG box domain-containing protein</fullName>
    </recommendedName>
</protein>
<dbReference type="EMBL" id="HBNS01011284">
    <property type="protein sequence ID" value="CAE4596200.1"/>
    <property type="molecule type" value="Transcribed_RNA"/>
</dbReference>
<evidence type="ECO:0000256" key="1">
    <source>
        <dbReference type="ARBA" id="ARBA00023125"/>
    </source>
</evidence>
<dbReference type="AlphaFoldDB" id="A0A7S4QWJ7"/>
<dbReference type="GO" id="GO:0005634">
    <property type="term" value="C:nucleus"/>
    <property type="evidence" value="ECO:0007669"/>
    <property type="project" value="UniProtKB-UniRule"/>
</dbReference>
<dbReference type="InterPro" id="IPR036910">
    <property type="entry name" value="HMG_box_dom_sf"/>
</dbReference>
<evidence type="ECO:0000256" key="3">
    <source>
        <dbReference type="SAM" id="MobiDB-lite"/>
    </source>
</evidence>
<keyword evidence="2" id="KW-0539">Nucleus</keyword>
<keyword evidence="1 2" id="KW-0238">DNA-binding</keyword>
<evidence type="ECO:0000256" key="2">
    <source>
        <dbReference type="PROSITE-ProRule" id="PRU00267"/>
    </source>
</evidence>
<dbReference type="GO" id="GO:0003677">
    <property type="term" value="F:DNA binding"/>
    <property type="evidence" value="ECO:0007669"/>
    <property type="project" value="UniProtKB-UniRule"/>
</dbReference>
<feature type="region of interest" description="Disordered" evidence="3">
    <location>
        <begin position="151"/>
        <end position="188"/>
    </location>
</feature>
<feature type="region of interest" description="Disordered" evidence="3">
    <location>
        <begin position="234"/>
        <end position="313"/>
    </location>
</feature>
<proteinExistence type="predicted"/>
<sequence>MRTMNSLERVTSMDDASMSFLRFRDQANMLSLARLAAAGGLPTTDIFRSGYDVGRLVPYALAFEEKHARNSEQQILAEDILSSLQKRPLSMREENVEAANVLSLSNFSQKNVKKSTRPKKPKDMPKRPLSAYNIFFKEERTNILNAIPCPQGEQGQAEERSHCDRTVSSSEGTKASRNENLTKKQRLPHGKIGFENLAKTIGQRWKYVSKEQKKYYQALADNDTDRYKREMEAYRQTQAEKRKAEENEAELQKTKFDAQKNDRKQISNNDNEDLIRKVQSKLEVQQDAPRKRKVSPNLDTEGSAPTHTGAFGVTSEPFARSYLKRMKVSPSIEKRMSEIAAQEEALSHPLGSLAVTAAALHANLAAQQQSDLLSPAMLDPSFGVMNGSRCLPSRRNDDRLRELIRQMSAGPYNPYA</sequence>
<feature type="compositionally biased region" description="Basic residues" evidence="3">
    <location>
        <begin position="111"/>
        <end position="120"/>
    </location>
</feature>
<dbReference type="PANTHER" id="PTHR48112">
    <property type="entry name" value="HIGH MOBILITY GROUP PROTEIN DSP1"/>
    <property type="match status" value="1"/>
</dbReference>
<organism evidence="5">
    <name type="scientific">Ditylum brightwellii</name>
    <dbReference type="NCBI Taxonomy" id="49249"/>
    <lineage>
        <taxon>Eukaryota</taxon>
        <taxon>Sar</taxon>
        <taxon>Stramenopiles</taxon>
        <taxon>Ochrophyta</taxon>
        <taxon>Bacillariophyta</taxon>
        <taxon>Mediophyceae</taxon>
        <taxon>Lithodesmiophycidae</taxon>
        <taxon>Lithodesmiales</taxon>
        <taxon>Lithodesmiaceae</taxon>
        <taxon>Ditylum</taxon>
    </lineage>
</organism>